<dbReference type="InterPro" id="IPR001086">
    <property type="entry name" value="Preph_deHydtase"/>
</dbReference>
<dbReference type="Pfam" id="PF00800">
    <property type="entry name" value="PDT"/>
    <property type="match status" value="1"/>
</dbReference>
<dbReference type="AlphaFoldDB" id="Q05FU2"/>
<feature type="domain" description="Prephenate dehydratase" evidence="2">
    <location>
        <begin position="25"/>
        <end position="140"/>
    </location>
</feature>
<feature type="transmembrane region" description="Helical" evidence="1">
    <location>
        <begin position="217"/>
        <end position="237"/>
    </location>
</feature>
<dbReference type="STRING" id="387662.CRP_048"/>
<keyword evidence="1" id="KW-0472">Membrane</keyword>
<accession>Q05FU2</accession>
<dbReference type="Proteomes" id="UP000000777">
    <property type="component" value="Chromosome"/>
</dbReference>
<evidence type="ECO:0000313" key="3">
    <source>
        <dbReference type="EMBL" id="BAF35079.1"/>
    </source>
</evidence>
<reference evidence="3 4" key="1">
    <citation type="journal article" date="2006" name="Science">
        <title>The 160-kilobase genome of the bacterial endosymbiont Carsonella.</title>
        <authorList>
            <person name="Nakabachi A."/>
            <person name="Yamashita A."/>
            <person name="Toh H."/>
            <person name="Ishikawa H."/>
            <person name="Dunbar H."/>
            <person name="Moran N."/>
            <person name="Hattori M."/>
        </authorList>
    </citation>
    <scope>NUCLEOTIDE SEQUENCE [LARGE SCALE GENOMIC DNA]</scope>
    <source>
        <strain evidence="3 4">PV</strain>
    </source>
</reference>
<sequence length="252" mass="30504">MLINILKKKILFFYFKIISFKKKKIKTLGPYGNYCYNILLKKINKKYYFYPIISIKKILNIKKYFFPIENNNGGLVNDSINLLFNNNFFFNCILIININHKIFLYKNKKKIFLHNQSLKQINYNLMFKFFKLKILKTFSNTIINSGINICNSLTKTILLISIKNVFLKNNFINKTKFILFNNFINKKVLISFFINKNFFFLFKIIKNITNIYIKNKIFYIEIFFFSLRILLFIMKLFKNKIKIKFKSFHSIL</sequence>
<gene>
    <name evidence="3" type="ordered locus">CRP_048</name>
</gene>
<dbReference type="GO" id="GO:0009094">
    <property type="term" value="P:L-phenylalanine biosynthetic process"/>
    <property type="evidence" value="ECO:0007669"/>
    <property type="project" value="InterPro"/>
</dbReference>
<dbReference type="EMBL" id="AP009180">
    <property type="protein sequence ID" value="BAF35079.1"/>
    <property type="molecule type" value="Genomic_DNA"/>
</dbReference>
<keyword evidence="1" id="KW-1133">Transmembrane helix</keyword>
<evidence type="ECO:0000313" key="4">
    <source>
        <dbReference type="Proteomes" id="UP000000777"/>
    </source>
</evidence>
<keyword evidence="1" id="KW-0812">Transmembrane</keyword>
<dbReference type="HOGENOM" id="CLU_1101303_0_0_6"/>
<name>Q05FU2_CARRP</name>
<evidence type="ECO:0000259" key="2">
    <source>
        <dbReference type="Pfam" id="PF00800"/>
    </source>
</evidence>
<evidence type="ECO:0000256" key="1">
    <source>
        <dbReference type="SAM" id="Phobius"/>
    </source>
</evidence>
<dbReference type="OrthoDB" id="10015835at2"/>
<dbReference type="KEGG" id="crp:CRP_048"/>
<dbReference type="GO" id="GO:0004664">
    <property type="term" value="F:prephenate dehydratase activity"/>
    <property type="evidence" value="ECO:0007669"/>
    <property type="project" value="InterPro"/>
</dbReference>
<proteinExistence type="predicted"/>
<organism evidence="3 4">
    <name type="scientific">Carsonella ruddii (strain PV)</name>
    <dbReference type="NCBI Taxonomy" id="387662"/>
    <lineage>
        <taxon>Bacteria</taxon>
        <taxon>Pseudomonadati</taxon>
        <taxon>Pseudomonadota</taxon>
        <taxon>Gammaproteobacteria</taxon>
        <taxon>Oceanospirillales</taxon>
        <taxon>Halomonadaceae</taxon>
        <taxon>Zymobacter group</taxon>
        <taxon>Candidatus Carsonella</taxon>
    </lineage>
</organism>
<protein>
    <recommendedName>
        <fullName evidence="2">Prephenate dehydratase domain-containing protein</fullName>
    </recommendedName>
</protein>
<dbReference type="SUPFAM" id="SSF53850">
    <property type="entry name" value="Periplasmic binding protein-like II"/>
    <property type="match status" value="1"/>
</dbReference>
<feature type="transmembrane region" description="Helical" evidence="1">
    <location>
        <begin position="188"/>
        <end position="205"/>
    </location>
</feature>
<dbReference type="RefSeq" id="WP_011672271.1">
    <property type="nucleotide sequence ID" value="NC_008512.1"/>
</dbReference>